<feature type="compositionally biased region" description="Gly residues" evidence="1">
    <location>
        <begin position="218"/>
        <end position="247"/>
    </location>
</feature>
<feature type="region of interest" description="Disordered" evidence="1">
    <location>
        <begin position="82"/>
        <end position="105"/>
    </location>
</feature>
<proteinExistence type="predicted"/>
<keyword evidence="3" id="KW-1185">Reference proteome</keyword>
<protein>
    <submittedName>
        <fullName evidence="2">Uncharacterized protein</fullName>
    </submittedName>
</protein>
<dbReference type="PATRIC" id="fig|1050174.4.peg.1752"/>
<dbReference type="EMBL" id="CP011541">
    <property type="protein sequence ID" value="AKK03589.1"/>
    <property type="molecule type" value="Genomic_DNA"/>
</dbReference>
<dbReference type="OrthoDB" id="3405709at2"/>
<reference evidence="2 3" key="1">
    <citation type="submission" date="2015-05" db="EMBL/GenBank/DDBJ databases">
        <title>Complete genome sequence of Corynebacterium epidermidicanis DSM 45586, isolated from the skin of a dog suffering from pruritus.</title>
        <authorList>
            <person name="Ruckert C."/>
            <person name="Albersmeier A."/>
            <person name="Winkler A."/>
            <person name="Tauch A."/>
        </authorList>
    </citation>
    <scope>NUCLEOTIDE SEQUENCE [LARGE SCALE GENOMIC DNA]</scope>
    <source>
        <strain evidence="2 3">DSM 45586</strain>
    </source>
</reference>
<feature type="region of interest" description="Disordered" evidence="1">
    <location>
        <begin position="218"/>
        <end position="269"/>
    </location>
</feature>
<feature type="compositionally biased region" description="Polar residues" evidence="1">
    <location>
        <begin position="83"/>
        <end position="96"/>
    </location>
</feature>
<evidence type="ECO:0000256" key="1">
    <source>
        <dbReference type="SAM" id="MobiDB-lite"/>
    </source>
</evidence>
<dbReference type="AlphaFoldDB" id="A0A0G3GR22"/>
<evidence type="ECO:0000313" key="3">
    <source>
        <dbReference type="Proteomes" id="UP000035368"/>
    </source>
</evidence>
<dbReference type="STRING" id="1050174.CEPID_08695"/>
<feature type="compositionally biased region" description="Low complexity" evidence="1">
    <location>
        <begin position="250"/>
        <end position="269"/>
    </location>
</feature>
<dbReference type="KEGG" id="cei:CEPID_08695"/>
<evidence type="ECO:0000313" key="2">
    <source>
        <dbReference type="EMBL" id="AKK03589.1"/>
    </source>
</evidence>
<name>A0A0G3GR22_9CORY</name>
<gene>
    <name evidence="2" type="ORF">CEPID_08695</name>
</gene>
<accession>A0A0G3GR22</accession>
<dbReference type="RefSeq" id="WP_052843456.1">
    <property type="nucleotide sequence ID" value="NZ_CP011541.1"/>
</dbReference>
<organism evidence="2 3">
    <name type="scientific">Corynebacterium epidermidicanis</name>
    <dbReference type="NCBI Taxonomy" id="1050174"/>
    <lineage>
        <taxon>Bacteria</taxon>
        <taxon>Bacillati</taxon>
        <taxon>Actinomycetota</taxon>
        <taxon>Actinomycetes</taxon>
        <taxon>Mycobacteriales</taxon>
        <taxon>Corynebacteriaceae</taxon>
        <taxon>Corynebacterium</taxon>
    </lineage>
</organism>
<sequence length="269" mass="28622">MAILHLFSTDLWVWVALVETSDKEILTRRVSTPKLAAFIRLSVEYDLFGVSMSYRIKPNMMVATSMAALALIGGAGLAMAQDGDQNQSSTATQAQDRGQHCGMRDGSQTRLADLATKLGGTQDQLQQAFDSIKPTDGQQQDPQTKHDEMAQKLADALGKDVVDVKAVFDAEHQAEQTQHRDELGQRLDQAVTDGKITSSDKDAILKAFDAGVLFDGAGRGGHGGRVGLEGRGGHGMGEPGTAKGGRFGKQDSQQSDQSSTNSPSTTTAS</sequence>
<dbReference type="Proteomes" id="UP000035368">
    <property type="component" value="Chromosome"/>
</dbReference>